<evidence type="ECO:0008006" key="4">
    <source>
        <dbReference type="Google" id="ProtNLM"/>
    </source>
</evidence>
<feature type="transmembrane region" description="Helical" evidence="1">
    <location>
        <begin position="6"/>
        <end position="25"/>
    </location>
</feature>
<evidence type="ECO:0000256" key="1">
    <source>
        <dbReference type="SAM" id="Phobius"/>
    </source>
</evidence>
<evidence type="ECO:0000313" key="3">
    <source>
        <dbReference type="Proteomes" id="UP000298458"/>
    </source>
</evidence>
<keyword evidence="1" id="KW-0472">Membrane</keyword>
<dbReference type="Proteomes" id="UP000298458">
    <property type="component" value="Unassembled WGS sequence"/>
</dbReference>
<proteinExistence type="predicted"/>
<feature type="transmembrane region" description="Helical" evidence="1">
    <location>
        <begin position="76"/>
        <end position="95"/>
    </location>
</feature>
<dbReference type="EMBL" id="RQET01000012">
    <property type="protein sequence ID" value="TGK08570.1"/>
    <property type="molecule type" value="Genomic_DNA"/>
</dbReference>
<organism evidence="2 3">
    <name type="scientific">Leptospira fletcheri</name>
    <dbReference type="NCBI Taxonomy" id="2484981"/>
    <lineage>
        <taxon>Bacteria</taxon>
        <taxon>Pseudomonadati</taxon>
        <taxon>Spirochaetota</taxon>
        <taxon>Spirochaetia</taxon>
        <taxon>Leptospirales</taxon>
        <taxon>Leptospiraceae</taxon>
        <taxon>Leptospira</taxon>
    </lineage>
</organism>
<gene>
    <name evidence="2" type="ORF">EHO60_14520</name>
</gene>
<name>A0A4R9GBQ3_9LEPT</name>
<accession>A0A4R9GBQ3</accession>
<feature type="transmembrane region" description="Helical" evidence="1">
    <location>
        <begin position="37"/>
        <end position="56"/>
    </location>
</feature>
<keyword evidence="1" id="KW-0812">Transmembrane</keyword>
<protein>
    <recommendedName>
        <fullName evidence="4">DUF420 domain-containing protein</fullName>
    </recommendedName>
</protein>
<feature type="transmembrane region" description="Helical" evidence="1">
    <location>
        <begin position="107"/>
        <end position="124"/>
    </location>
</feature>
<dbReference type="OrthoDB" id="331483at2"/>
<keyword evidence="1" id="KW-1133">Transmembrane helix</keyword>
<dbReference type="AlphaFoldDB" id="A0A4R9GBQ3"/>
<sequence length="128" mass="14582">MPLFLVNLGMTISILAFYVGFWFRFRNNRLHRIFNTIGILFNLCAAIYLLSLKYLFGGLDSAGFVPVFDRTIIDTHRAFAALALVLMLLTGWSGFAGKKGFHRKLNFVFLPLYTLVYLSGLFLFRSGN</sequence>
<keyword evidence="3" id="KW-1185">Reference proteome</keyword>
<evidence type="ECO:0000313" key="2">
    <source>
        <dbReference type="EMBL" id="TGK08570.1"/>
    </source>
</evidence>
<reference evidence="2" key="1">
    <citation type="journal article" date="2019" name="PLoS Negl. Trop. Dis.">
        <title>Revisiting the worldwide diversity of Leptospira species in the environment.</title>
        <authorList>
            <person name="Vincent A.T."/>
            <person name="Schiettekatte O."/>
            <person name="Bourhy P."/>
            <person name="Veyrier F.J."/>
            <person name="Picardeau M."/>
        </authorList>
    </citation>
    <scope>NUCLEOTIDE SEQUENCE [LARGE SCALE GENOMIC DNA]</scope>
    <source>
        <strain evidence="2">SSW15</strain>
    </source>
</reference>
<comment type="caution">
    <text evidence="2">The sequence shown here is derived from an EMBL/GenBank/DDBJ whole genome shotgun (WGS) entry which is preliminary data.</text>
</comment>
<dbReference type="RefSeq" id="WP_135768983.1">
    <property type="nucleotide sequence ID" value="NZ_RQET01000012.1"/>
</dbReference>